<dbReference type="InterPro" id="IPR025419">
    <property type="entry name" value="DUF4142"/>
</dbReference>
<dbReference type="RefSeq" id="WP_338435995.1">
    <property type="nucleotide sequence ID" value="NZ_JAUYVH010000002.1"/>
</dbReference>
<dbReference type="Pfam" id="PF13628">
    <property type="entry name" value="DUF4142"/>
    <property type="match status" value="1"/>
</dbReference>
<dbReference type="InterPro" id="IPR012347">
    <property type="entry name" value="Ferritin-like"/>
</dbReference>
<evidence type="ECO:0000259" key="3">
    <source>
        <dbReference type="Pfam" id="PF13628"/>
    </source>
</evidence>
<organism evidence="4 5">
    <name type="scientific">Keguizhuia sedimenti</name>
    <dbReference type="NCBI Taxonomy" id="3064264"/>
    <lineage>
        <taxon>Bacteria</taxon>
        <taxon>Pseudomonadati</taxon>
        <taxon>Pseudomonadota</taxon>
        <taxon>Betaproteobacteria</taxon>
        <taxon>Burkholderiales</taxon>
        <taxon>Oxalobacteraceae</taxon>
        <taxon>Keguizhuia</taxon>
    </lineage>
</organism>
<dbReference type="PANTHER" id="PTHR38593:SF1">
    <property type="entry name" value="BLR2558 PROTEIN"/>
    <property type="match status" value="1"/>
</dbReference>
<gene>
    <name evidence="4" type="ORF">Q8A64_06590</name>
</gene>
<dbReference type="EMBL" id="JAUYVH010000002">
    <property type="protein sequence ID" value="MDQ9170079.1"/>
    <property type="molecule type" value="Genomic_DNA"/>
</dbReference>
<feature type="region of interest" description="Disordered" evidence="1">
    <location>
        <begin position="186"/>
        <end position="220"/>
    </location>
</feature>
<proteinExistence type="predicted"/>
<feature type="compositionally biased region" description="Basic and acidic residues" evidence="1">
    <location>
        <begin position="39"/>
        <end position="52"/>
    </location>
</feature>
<keyword evidence="5" id="KW-1185">Reference proteome</keyword>
<evidence type="ECO:0000313" key="4">
    <source>
        <dbReference type="EMBL" id="MDQ9170079.1"/>
    </source>
</evidence>
<evidence type="ECO:0000313" key="5">
    <source>
        <dbReference type="Proteomes" id="UP001225596"/>
    </source>
</evidence>
<feature type="compositionally biased region" description="Basic and acidic residues" evidence="1">
    <location>
        <begin position="192"/>
        <end position="212"/>
    </location>
</feature>
<dbReference type="Gene3D" id="1.20.1260.10">
    <property type="match status" value="1"/>
</dbReference>
<evidence type="ECO:0000256" key="2">
    <source>
        <dbReference type="SAM" id="SignalP"/>
    </source>
</evidence>
<comment type="caution">
    <text evidence="4">The sequence shown here is derived from an EMBL/GenBank/DDBJ whole genome shotgun (WGS) entry which is preliminary data.</text>
</comment>
<accession>A0ABU1BML9</accession>
<feature type="region of interest" description="Disordered" evidence="1">
    <location>
        <begin position="28"/>
        <end position="64"/>
    </location>
</feature>
<evidence type="ECO:0000256" key="1">
    <source>
        <dbReference type="SAM" id="MobiDB-lite"/>
    </source>
</evidence>
<protein>
    <submittedName>
        <fullName evidence="4">DUF4142 domain-containing protein</fullName>
    </submittedName>
</protein>
<feature type="signal peptide" evidence="2">
    <location>
        <begin position="1"/>
        <end position="27"/>
    </location>
</feature>
<keyword evidence="2" id="KW-0732">Signal</keyword>
<feature type="compositionally biased region" description="Low complexity" evidence="1">
    <location>
        <begin position="53"/>
        <end position="63"/>
    </location>
</feature>
<name>A0ABU1BML9_9BURK</name>
<dbReference type="PANTHER" id="PTHR38593">
    <property type="entry name" value="BLR2558 PROTEIN"/>
    <property type="match status" value="1"/>
</dbReference>
<feature type="domain" description="DUF4142" evidence="3">
    <location>
        <begin position="65"/>
        <end position="199"/>
    </location>
</feature>
<dbReference type="Proteomes" id="UP001225596">
    <property type="component" value="Unassembled WGS sequence"/>
</dbReference>
<feature type="chain" id="PRO_5046510284" evidence="2">
    <location>
        <begin position="28"/>
        <end position="220"/>
    </location>
</feature>
<reference evidence="4 5" key="1">
    <citation type="submission" date="2023-08" db="EMBL/GenBank/DDBJ databases">
        <title>Oxalobacteraceae gen .nov., isolated from river sludge outside the plant.</title>
        <authorList>
            <person name="Zhao S.Y."/>
        </authorList>
    </citation>
    <scope>NUCLEOTIDE SEQUENCE [LARGE SCALE GENOMIC DNA]</scope>
    <source>
        <strain evidence="4 5">R-40</strain>
    </source>
</reference>
<sequence length="220" mass="23602">MSTTNSMRCARSITVLALALASTFSLAQTGSGATPADSQIRKDAPSMQKDGKGASSAAGAVSKGDLKMMRDMAHSNISEIETGKLAQSKSQNAEVKKFAQQMIDDHTKAQAELQKMAESKGVTLPTEPDKKHQSMAKKMQDMSGEEFDRAYMKQGGVRDHQKTLKLLQKAQKDAKDPDLKALAAKMTPTVEQHLEMAKQHSEGSKSDAKSGSDKGGSTTK</sequence>